<name>A0A8J3EGB1_9RHOB</name>
<dbReference type="Gene3D" id="1.10.3110.10">
    <property type="entry name" value="protoporphyrinogen ix oxidase, domain 3"/>
    <property type="match status" value="1"/>
</dbReference>
<dbReference type="SUPFAM" id="SSF51905">
    <property type="entry name" value="FAD/NAD(P)-binding domain"/>
    <property type="match status" value="1"/>
</dbReference>
<comment type="caution">
    <text evidence="2">The sequence shown here is derived from an EMBL/GenBank/DDBJ whole genome shotgun (WGS) entry which is preliminary data.</text>
</comment>
<keyword evidence="3" id="KW-1185">Reference proteome</keyword>
<feature type="domain" description="Amine oxidase" evidence="1">
    <location>
        <begin position="13"/>
        <end position="260"/>
    </location>
</feature>
<dbReference type="RefSeq" id="WP_188790061.1">
    <property type="nucleotide sequence ID" value="NZ_BMJV01000003.1"/>
</dbReference>
<dbReference type="Proteomes" id="UP000617145">
    <property type="component" value="Unassembled WGS sequence"/>
</dbReference>
<gene>
    <name evidence="2" type="ORF">GCM10011415_19840</name>
</gene>
<proteinExistence type="predicted"/>
<reference evidence="2" key="2">
    <citation type="submission" date="2020-09" db="EMBL/GenBank/DDBJ databases">
        <authorList>
            <person name="Sun Q."/>
            <person name="Zhou Y."/>
        </authorList>
    </citation>
    <scope>NUCLEOTIDE SEQUENCE</scope>
    <source>
        <strain evidence="2">CGMCC 1.15762</strain>
    </source>
</reference>
<dbReference type="InterPro" id="IPR050464">
    <property type="entry name" value="Zeta_carotene_desat/Oxidored"/>
</dbReference>
<dbReference type="PANTHER" id="PTHR42923:SF17">
    <property type="entry name" value="AMINE OXIDASE DOMAIN-CONTAINING PROTEIN"/>
    <property type="match status" value="1"/>
</dbReference>
<accession>A0A8J3EGB1</accession>
<reference evidence="2" key="1">
    <citation type="journal article" date="2014" name="Int. J. Syst. Evol. Microbiol.">
        <title>Complete genome sequence of Corynebacterium casei LMG S-19264T (=DSM 44701T), isolated from a smear-ripened cheese.</title>
        <authorList>
            <consortium name="US DOE Joint Genome Institute (JGI-PGF)"/>
            <person name="Walter F."/>
            <person name="Albersmeier A."/>
            <person name="Kalinowski J."/>
            <person name="Ruckert C."/>
        </authorList>
    </citation>
    <scope>NUCLEOTIDE SEQUENCE</scope>
    <source>
        <strain evidence="2">CGMCC 1.15762</strain>
    </source>
</reference>
<evidence type="ECO:0000313" key="3">
    <source>
        <dbReference type="Proteomes" id="UP000617145"/>
    </source>
</evidence>
<dbReference type="Gene3D" id="3.50.50.60">
    <property type="entry name" value="FAD/NAD(P)-binding domain"/>
    <property type="match status" value="1"/>
</dbReference>
<dbReference type="InterPro" id="IPR002937">
    <property type="entry name" value="Amino_oxidase"/>
</dbReference>
<evidence type="ECO:0000313" key="2">
    <source>
        <dbReference type="EMBL" id="GGG71922.1"/>
    </source>
</evidence>
<sequence length="432" mass="48013">MQHCKTAVIGSGISGLAAAWLLSGHHDVTIFEAEDRPGGHARTKVVDGCAVDTGFIVCNRKTYPLFIPMLEHLGVELAPSDMSFAASFGAGALEYGTTRNLDMFAQRSLLASPSHWRMIRDIMKFFRGAPAHAMSNASIGDVMKQMGLGREFAERFLMPISGAIWSTPTRDMLDFPARSFVTFFENHGLLTVDDQPDWLTVRGGSARYVEAILAATTADLRLSCPVRKVERGGDGATVHSAAGSERFDRVIMATHAPVTTRLLDRMDAEERSILGCFRTEANRMVLHSDPRAMPRRRSIWSSWNYVTAEQPGLHDRPISLTYWMNKLQPLDTDRDMFVTLNPEGELDNVHDEAILHHPQFDDEAQFAQSHISGIQGRGGIYYAGAWTRYGFHEDGVLSALRVAQRMGIDWPLGRDPWAREQDAPIEALQAAE</sequence>
<dbReference type="AlphaFoldDB" id="A0A8J3EGB1"/>
<protein>
    <submittedName>
        <fullName evidence="2">NAD/FAD-binding protein</fullName>
    </submittedName>
</protein>
<dbReference type="Gene3D" id="3.90.660.20">
    <property type="entry name" value="Protoporphyrinogen oxidase, mitochondrial, domain 2"/>
    <property type="match status" value="1"/>
</dbReference>
<evidence type="ECO:0000259" key="1">
    <source>
        <dbReference type="Pfam" id="PF01593"/>
    </source>
</evidence>
<dbReference type="GO" id="GO:0016491">
    <property type="term" value="F:oxidoreductase activity"/>
    <property type="evidence" value="ECO:0007669"/>
    <property type="project" value="InterPro"/>
</dbReference>
<dbReference type="Pfam" id="PF01593">
    <property type="entry name" value="Amino_oxidase"/>
    <property type="match status" value="1"/>
</dbReference>
<dbReference type="InterPro" id="IPR036188">
    <property type="entry name" value="FAD/NAD-bd_sf"/>
</dbReference>
<dbReference type="EMBL" id="BMJV01000003">
    <property type="protein sequence ID" value="GGG71922.1"/>
    <property type="molecule type" value="Genomic_DNA"/>
</dbReference>
<organism evidence="2 3">
    <name type="scientific">Salipiger pallidus</name>
    <dbReference type="NCBI Taxonomy" id="1775170"/>
    <lineage>
        <taxon>Bacteria</taxon>
        <taxon>Pseudomonadati</taxon>
        <taxon>Pseudomonadota</taxon>
        <taxon>Alphaproteobacteria</taxon>
        <taxon>Rhodobacterales</taxon>
        <taxon>Roseobacteraceae</taxon>
        <taxon>Salipiger</taxon>
    </lineage>
</organism>
<dbReference type="PANTHER" id="PTHR42923">
    <property type="entry name" value="PROTOPORPHYRINOGEN OXIDASE"/>
    <property type="match status" value="1"/>
</dbReference>